<dbReference type="EMBL" id="FQXT01000002">
    <property type="protein sequence ID" value="SHH75371.1"/>
    <property type="molecule type" value="Genomic_DNA"/>
</dbReference>
<keyword evidence="5" id="KW-1185">Reference proteome</keyword>
<name>A0A1M5VJG2_9FLAO</name>
<dbReference type="PANTHER" id="PTHR48079:SF6">
    <property type="entry name" value="NAD(P)-BINDING DOMAIN-CONTAINING PROTEIN-RELATED"/>
    <property type="match status" value="1"/>
</dbReference>
<feature type="domain" description="NAD(P)-binding" evidence="1">
    <location>
        <begin position="10"/>
        <end position="172"/>
    </location>
</feature>
<dbReference type="Gene3D" id="3.40.50.720">
    <property type="entry name" value="NAD(P)-binding Rossmann-like Domain"/>
    <property type="match status" value="1"/>
</dbReference>
<evidence type="ECO:0000313" key="4">
    <source>
        <dbReference type="Proteomes" id="UP000184240"/>
    </source>
</evidence>
<sequence>MSNIAIAGLGWLGLPLAAQLQELGHRVKGSVTSKNKQAELRNHGLDVYQVEIAEDEIRGEIQSFLADTEILIILIPPGLRRNTGHNHALRMAQLLDATEKASVKKVILISSTGVYDDAQGAVTEKDLPQPQDNKGKQLLEVEQIFFKSPTLETTVIRFGGLFGGSRNPVKYLAGRTGLSNGNAPVNLIHRQDCMGIILGVIYKNAFGHIINAVHPEHPKKAEYYTKQAIALGLEPPQYDTEEAEETYKKVDSVTLKPLLGYTFQKSL</sequence>
<dbReference type="EMBL" id="QOVN01000001">
    <property type="protein sequence ID" value="RXG30940.1"/>
    <property type="molecule type" value="Genomic_DNA"/>
</dbReference>
<organism evidence="3 4">
    <name type="scientific">Leeuwenhoekiella palythoae</name>
    <dbReference type="NCBI Taxonomy" id="573501"/>
    <lineage>
        <taxon>Bacteria</taxon>
        <taxon>Pseudomonadati</taxon>
        <taxon>Bacteroidota</taxon>
        <taxon>Flavobacteriia</taxon>
        <taxon>Flavobacteriales</taxon>
        <taxon>Flavobacteriaceae</taxon>
        <taxon>Leeuwenhoekiella</taxon>
    </lineage>
</organism>
<evidence type="ECO:0000259" key="1">
    <source>
        <dbReference type="Pfam" id="PF13460"/>
    </source>
</evidence>
<dbReference type="RefSeq" id="WP_072980643.1">
    <property type="nucleotide sequence ID" value="NZ_FQXT01000002.1"/>
</dbReference>
<dbReference type="InterPro" id="IPR036291">
    <property type="entry name" value="NAD(P)-bd_dom_sf"/>
</dbReference>
<reference evidence="2 5" key="3">
    <citation type="submission" date="2018-07" db="EMBL/GenBank/DDBJ databases">
        <title>Leeuwenhoekiella genomics.</title>
        <authorList>
            <person name="Tahon G."/>
            <person name="Willems A."/>
        </authorList>
    </citation>
    <scope>NUCLEOTIDE SEQUENCE [LARGE SCALE GENOMIC DNA]</scope>
    <source>
        <strain evidence="2 5">LMG 24856</strain>
    </source>
</reference>
<dbReference type="OrthoDB" id="751203at2"/>
<dbReference type="InterPro" id="IPR016040">
    <property type="entry name" value="NAD(P)-bd_dom"/>
</dbReference>
<proteinExistence type="predicted"/>
<dbReference type="GO" id="GO:0004029">
    <property type="term" value="F:aldehyde dehydrogenase (NAD+) activity"/>
    <property type="evidence" value="ECO:0007669"/>
    <property type="project" value="TreeGrafter"/>
</dbReference>
<dbReference type="Pfam" id="PF13460">
    <property type="entry name" value="NAD_binding_10"/>
    <property type="match status" value="1"/>
</dbReference>
<evidence type="ECO:0000313" key="3">
    <source>
        <dbReference type="EMBL" id="SHH75371.1"/>
    </source>
</evidence>
<reference evidence="3" key="2">
    <citation type="submission" date="2016-11" db="EMBL/GenBank/DDBJ databases">
        <authorList>
            <person name="Jaros S."/>
            <person name="Januszkiewicz K."/>
            <person name="Wedrychowicz H."/>
        </authorList>
    </citation>
    <scope>NUCLEOTIDE SEQUENCE [LARGE SCALE GENOMIC DNA]</scope>
    <source>
        <strain evidence="3">DSM 19859</strain>
    </source>
</reference>
<dbReference type="PANTHER" id="PTHR48079">
    <property type="entry name" value="PROTEIN YEEZ"/>
    <property type="match status" value="1"/>
</dbReference>
<dbReference type="GO" id="GO:0005737">
    <property type="term" value="C:cytoplasm"/>
    <property type="evidence" value="ECO:0007669"/>
    <property type="project" value="TreeGrafter"/>
</dbReference>
<accession>A0A1M5VJG2</accession>
<evidence type="ECO:0000313" key="5">
    <source>
        <dbReference type="Proteomes" id="UP000290037"/>
    </source>
</evidence>
<dbReference type="AlphaFoldDB" id="A0A1M5VJG2"/>
<dbReference type="Proteomes" id="UP000184240">
    <property type="component" value="Unassembled WGS sequence"/>
</dbReference>
<dbReference type="SUPFAM" id="SSF51735">
    <property type="entry name" value="NAD(P)-binding Rossmann-fold domains"/>
    <property type="match status" value="1"/>
</dbReference>
<reference evidence="4" key="1">
    <citation type="submission" date="2016-11" db="EMBL/GenBank/DDBJ databases">
        <authorList>
            <person name="Varghese N."/>
            <person name="Submissions S."/>
        </authorList>
    </citation>
    <scope>NUCLEOTIDE SEQUENCE [LARGE SCALE GENOMIC DNA]</scope>
    <source>
        <strain evidence="4">DSM 19859</strain>
    </source>
</reference>
<gene>
    <name evidence="2" type="ORF">DSM01_75</name>
    <name evidence="3" type="ORF">SAMN04487999_0782</name>
</gene>
<protein>
    <submittedName>
        <fullName evidence="3">Nucleoside-diphosphate-sugar epimerase</fullName>
    </submittedName>
</protein>
<evidence type="ECO:0000313" key="2">
    <source>
        <dbReference type="EMBL" id="RXG30940.1"/>
    </source>
</evidence>
<dbReference type="InterPro" id="IPR051783">
    <property type="entry name" value="NAD(P)-dependent_oxidoreduct"/>
</dbReference>
<dbReference type="CDD" id="cd05266">
    <property type="entry name" value="SDR_a4"/>
    <property type="match status" value="1"/>
</dbReference>
<dbReference type="STRING" id="573501.SAMN04487999_0782"/>
<dbReference type="Proteomes" id="UP000290037">
    <property type="component" value="Unassembled WGS sequence"/>
</dbReference>